<keyword evidence="2" id="KW-0378">Hydrolase</keyword>
<dbReference type="AlphaFoldDB" id="A0ABD5SNE3"/>
<sequence>MWPLGHAAIGYLLYRYSTQARLDDSPAFPPLCFLAIGTQFPDLVDKPLAWILGIIHSGRGLTHSIVILGAIIIGFFLIARRHRRDEYAIAFGIGAIAHALTDATEVLWDPNSSARSLLWPLFSVNPPTILGHLFDPISEMYFVAEFVLAGLAFAYWQRDGYPALEAIRDKLDQRRFQLP</sequence>
<dbReference type="Pfam" id="PF04307">
    <property type="entry name" value="YdjM"/>
    <property type="match status" value="1"/>
</dbReference>
<reference evidence="2 3" key="1">
    <citation type="journal article" date="2019" name="Int. J. Syst. Evol. Microbiol.">
        <title>The Global Catalogue of Microorganisms (GCM) 10K type strain sequencing project: providing services to taxonomists for standard genome sequencing and annotation.</title>
        <authorList>
            <consortium name="The Broad Institute Genomics Platform"/>
            <consortium name="The Broad Institute Genome Sequencing Center for Infectious Disease"/>
            <person name="Wu L."/>
            <person name="Ma J."/>
        </authorList>
    </citation>
    <scope>NUCLEOTIDE SEQUENCE [LARGE SCALE GENOMIC DNA]</scope>
    <source>
        <strain evidence="2 3">LMG 29247</strain>
    </source>
</reference>
<keyword evidence="1" id="KW-1133">Transmembrane helix</keyword>
<proteinExistence type="predicted"/>
<protein>
    <submittedName>
        <fullName evidence="2">Metal-dependent hydrolase</fullName>
    </submittedName>
</protein>
<feature type="transmembrane region" description="Helical" evidence="1">
    <location>
        <begin position="60"/>
        <end position="79"/>
    </location>
</feature>
<evidence type="ECO:0000256" key="1">
    <source>
        <dbReference type="SAM" id="Phobius"/>
    </source>
</evidence>
<dbReference type="Proteomes" id="UP001596383">
    <property type="component" value="Unassembled WGS sequence"/>
</dbReference>
<dbReference type="EMBL" id="JBHSWV010000240">
    <property type="protein sequence ID" value="MFC6766384.1"/>
    <property type="molecule type" value="Genomic_DNA"/>
</dbReference>
<keyword evidence="3" id="KW-1185">Reference proteome</keyword>
<gene>
    <name evidence="2" type="ORF">ACFQE6_15725</name>
</gene>
<evidence type="ECO:0000313" key="2">
    <source>
        <dbReference type="EMBL" id="MFC6766384.1"/>
    </source>
</evidence>
<accession>A0ABD5SNE3</accession>
<comment type="caution">
    <text evidence="2">The sequence shown here is derived from an EMBL/GenBank/DDBJ whole genome shotgun (WGS) entry which is preliminary data.</text>
</comment>
<dbReference type="GO" id="GO:0016787">
    <property type="term" value="F:hydrolase activity"/>
    <property type="evidence" value="ECO:0007669"/>
    <property type="project" value="UniProtKB-KW"/>
</dbReference>
<name>A0ABD5SNE3_9EURY</name>
<dbReference type="InterPro" id="IPR007404">
    <property type="entry name" value="YdjM-like"/>
</dbReference>
<dbReference type="RefSeq" id="WP_273739348.1">
    <property type="nucleotide sequence ID" value="NZ_JAQIVI010000240.1"/>
</dbReference>
<keyword evidence="1" id="KW-0472">Membrane</keyword>
<organism evidence="2 3">
    <name type="scientific">Natrinema soli</name>
    <dbReference type="NCBI Taxonomy" id="1930624"/>
    <lineage>
        <taxon>Archaea</taxon>
        <taxon>Methanobacteriati</taxon>
        <taxon>Methanobacteriota</taxon>
        <taxon>Stenosarchaea group</taxon>
        <taxon>Halobacteria</taxon>
        <taxon>Halobacteriales</taxon>
        <taxon>Natrialbaceae</taxon>
        <taxon>Natrinema</taxon>
    </lineage>
</organism>
<keyword evidence="1" id="KW-0812">Transmembrane</keyword>
<evidence type="ECO:0000313" key="3">
    <source>
        <dbReference type="Proteomes" id="UP001596383"/>
    </source>
</evidence>